<evidence type="ECO:0008006" key="4">
    <source>
        <dbReference type="Google" id="ProtNLM"/>
    </source>
</evidence>
<dbReference type="PANTHER" id="PTHR37953:SF1">
    <property type="entry name" value="UPF0127 PROTEIN MJ1496"/>
    <property type="match status" value="1"/>
</dbReference>
<name>A0A1F4WKP1_UNCKA</name>
<keyword evidence="1" id="KW-1133">Transmembrane helix</keyword>
<proteinExistence type="predicted"/>
<dbReference type="Pfam" id="PF02643">
    <property type="entry name" value="DUF192"/>
    <property type="match status" value="1"/>
</dbReference>
<dbReference type="PANTHER" id="PTHR37953">
    <property type="entry name" value="UPF0127 PROTEIN MJ1496"/>
    <property type="match status" value="1"/>
</dbReference>
<keyword evidence="1" id="KW-0812">Transmembrane</keyword>
<evidence type="ECO:0000313" key="3">
    <source>
        <dbReference type="Proteomes" id="UP000179113"/>
    </source>
</evidence>
<dbReference type="Gene3D" id="2.60.120.1140">
    <property type="entry name" value="Protein of unknown function DUF192"/>
    <property type="match status" value="1"/>
</dbReference>
<sequence>MDGESKQEVIHLHKSYSRPSYYLLWLLVPSIVFVLVIASLYQYFNKNARGLATTSESEVIAVDREMKVVRIGDTDVYVEVAGDDFSRQKGLSGKTGLGELEGMLFVFPSQNIRPRFWMKDMFIPIDIIWIDNGKVIQIDRDVQPEPGVDDSDLAFYIPADPIDYVLEVNARFCEKNLIEVGDVVDLSGVIH</sequence>
<evidence type="ECO:0000256" key="1">
    <source>
        <dbReference type="SAM" id="Phobius"/>
    </source>
</evidence>
<organism evidence="2 3">
    <name type="scientific">candidate division WWE3 bacterium RIFOXYC1_FULL_39_7</name>
    <dbReference type="NCBI Taxonomy" id="1802643"/>
    <lineage>
        <taxon>Bacteria</taxon>
        <taxon>Katanobacteria</taxon>
    </lineage>
</organism>
<dbReference type="InterPro" id="IPR003795">
    <property type="entry name" value="DUF192"/>
</dbReference>
<dbReference type="InterPro" id="IPR038695">
    <property type="entry name" value="Saro_0823-like_sf"/>
</dbReference>
<reference evidence="2 3" key="1">
    <citation type="journal article" date="2016" name="Nat. Commun.">
        <title>Thousands of microbial genomes shed light on interconnected biogeochemical processes in an aquifer system.</title>
        <authorList>
            <person name="Anantharaman K."/>
            <person name="Brown C.T."/>
            <person name="Hug L.A."/>
            <person name="Sharon I."/>
            <person name="Castelle C.J."/>
            <person name="Probst A.J."/>
            <person name="Thomas B.C."/>
            <person name="Singh A."/>
            <person name="Wilkins M.J."/>
            <person name="Karaoz U."/>
            <person name="Brodie E.L."/>
            <person name="Williams K.H."/>
            <person name="Hubbard S.S."/>
            <person name="Banfield J.F."/>
        </authorList>
    </citation>
    <scope>NUCLEOTIDE SEQUENCE [LARGE SCALE GENOMIC DNA]</scope>
</reference>
<dbReference type="AlphaFoldDB" id="A0A1F4WKP1"/>
<comment type="caution">
    <text evidence="2">The sequence shown here is derived from an EMBL/GenBank/DDBJ whole genome shotgun (WGS) entry which is preliminary data.</text>
</comment>
<gene>
    <name evidence="2" type="ORF">A2415_03560</name>
</gene>
<keyword evidence="1" id="KW-0472">Membrane</keyword>
<dbReference type="Proteomes" id="UP000179113">
    <property type="component" value="Unassembled WGS sequence"/>
</dbReference>
<evidence type="ECO:0000313" key="2">
    <source>
        <dbReference type="EMBL" id="OGC69997.1"/>
    </source>
</evidence>
<feature type="transmembrane region" description="Helical" evidence="1">
    <location>
        <begin position="21"/>
        <end position="44"/>
    </location>
</feature>
<dbReference type="EMBL" id="MEWA01000013">
    <property type="protein sequence ID" value="OGC69997.1"/>
    <property type="molecule type" value="Genomic_DNA"/>
</dbReference>
<accession>A0A1F4WKP1</accession>
<protein>
    <recommendedName>
        <fullName evidence="4">DUF192 domain-containing protein</fullName>
    </recommendedName>
</protein>